<dbReference type="SMART" id="SM00086">
    <property type="entry name" value="PAC"/>
    <property type="match status" value="3"/>
</dbReference>
<feature type="domain" description="PAS" evidence="18">
    <location>
        <begin position="555"/>
        <end position="607"/>
    </location>
</feature>
<dbReference type="FunFam" id="1.10.287.130:FF:000004">
    <property type="entry name" value="Ethylene receptor 1"/>
    <property type="match status" value="1"/>
</dbReference>
<evidence type="ECO:0000259" key="16">
    <source>
        <dbReference type="PROSITE" id="PS50046"/>
    </source>
</evidence>
<evidence type="ECO:0000313" key="20">
    <source>
        <dbReference type="EMBL" id="MCP2731628.1"/>
    </source>
</evidence>
<dbReference type="PROSITE" id="PS50109">
    <property type="entry name" value="HIS_KIN"/>
    <property type="match status" value="1"/>
</dbReference>
<dbReference type="NCBIfam" id="TIGR00229">
    <property type="entry name" value="sensory_box"/>
    <property type="match status" value="2"/>
</dbReference>
<evidence type="ECO:0000256" key="4">
    <source>
        <dbReference type="ARBA" id="ARBA00022475"/>
    </source>
</evidence>
<dbReference type="InterPro" id="IPR000014">
    <property type="entry name" value="PAS"/>
</dbReference>
<dbReference type="InterPro" id="IPR036097">
    <property type="entry name" value="HisK_dim/P_sf"/>
</dbReference>
<dbReference type="FunFam" id="3.30.450.20:FF:000155">
    <property type="entry name" value="Sensor histidine kinase TodS"/>
    <property type="match status" value="1"/>
</dbReference>
<evidence type="ECO:0000256" key="3">
    <source>
        <dbReference type="ARBA" id="ARBA00012438"/>
    </source>
</evidence>
<dbReference type="GO" id="GO:0005886">
    <property type="term" value="C:plasma membrane"/>
    <property type="evidence" value="ECO:0007669"/>
    <property type="project" value="UniProtKB-SubCell"/>
</dbReference>
<dbReference type="InterPro" id="IPR013767">
    <property type="entry name" value="PAS_fold"/>
</dbReference>
<protein>
    <recommendedName>
        <fullName evidence="3">histidine kinase</fullName>
        <ecNumber evidence="3">2.7.13.3</ecNumber>
    </recommendedName>
</protein>
<keyword evidence="13 15" id="KW-0472">Membrane</keyword>
<dbReference type="Gene3D" id="3.30.565.10">
    <property type="entry name" value="Histidine kinase-like ATPase, C-terminal domain"/>
    <property type="match status" value="1"/>
</dbReference>
<evidence type="ECO:0000256" key="5">
    <source>
        <dbReference type="ARBA" id="ARBA00022553"/>
    </source>
</evidence>
<dbReference type="GO" id="GO:0005524">
    <property type="term" value="F:ATP binding"/>
    <property type="evidence" value="ECO:0007669"/>
    <property type="project" value="UniProtKB-KW"/>
</dbReference>
<dbReference type="InterPro" id="IPR029016">
    <property type="entry name" value="GAF-like_dom_sf"/>
</dbReference>
<dbReference type="AlphaFoldDB" id="A0AAE3GXG7"/>
<dbReference type="GO" id="GO:0000155">
    <property type="term" value="F:phosphorelay sensor kinase activity"/>
    <property type="evidence" value="ECO:0007669"/>
    <property type="project" value="InterPro"/>
</dbReference>
<dbReference type="Pfam" id="PF05231">
    <property type="entry name" value="MASE1"/>
    <property type="match status" value="1"/>
</dbReference>
<keyword evidence="5" id="KW-0597">Phosphoprotein</keyword>
<dbReference type="Gene3D" id="3.30.450.40">
    <property type="match status" value="1"/>
</dbReference>
<comment type="subcellular location">
    <subcellularLocation>
        <location evidence="2">Cell membrane</location>
        <topology evidence="2">Multi-pass membrane protein</topology>
    </subcellularLocation>
</comment>
<evidence type="ECO:0000256" key="12">
    <source>
        <dbReference type="ARBA" id="ARBA00023012"/>
    </source>
</evidence>
<gene>
    <name evidence="20" type="ORF">NJ959_24680</name>
</gene>
<evidence type="ECO:0000256" key="10">
    <source>
        <dbReference type="ARBA" id="ARBA00022840"/>
    </source>
</evidence>
<keyword evidence="7 15" id="KW-0812">Transmembrane</keyword>
<feature type="transmembrane region" description="Helical" evidence="15">
    <location>
        <begin position="318"/>
        <end position="335"/>
    </location>
</feature>
<organism evidence="20 21">
    <name type="scientific">Limnofasciculus baicalensis BBK-W-15</name>
    <dbReference type="NCBI Taxonomy" id="2699891"/>
    <lineage>
        <taxon>Bacteria</taxon>
        <taxon>Bacillati</taxon>
        <taxon>Cyanobacteriota</taxon>
        <taxon>Cyanophyceae</taxon>
        <taxon>Coleofasciculales</taxon>
        <taxon>Coleofasciculaceae</taxon>
        <taxon>Limnofasciculus</taxon>
        <taxon>Limnofasciculus baicalensis</taxon>
    </lineage>
</organism>
<evidence type="ECO:0000313" key="21">
    <source>
        <dbReference type="Proteomes" id="UP001204953"/>
    </source>
</evidence>
<evidence type="ECO:0000259" key="19">
    <source>
        <dbReference type="PROSITE" id="PS50113"/>
    </source>
</evidence>
<dbReference type="Gene3D" id="3.30.450.20">
    <property type="entry name" value="PAS domain"/>
    <property type="match status" value="3"/>
</dbReference>
<dbReference type="EC" id="2.7.13.3" evidence="3"/>
<dbReference type="PANTHER" id="PTHR45339:SF1">
    <property type="entry name" value="HYBRID SIGNAL TRANSDUCTION HISTIDINE KINASE J"/>
    <property type="match status" value="1"/>
</dbReference>
<feature type="transmembrane region" description="Helical" evidence="15">
    <location>
        <begin position="38"/>
        <end position="55"/>
    </location>
</feature>
<dbReference type="InterPro" id="IPR036890">
    <property type="entry name" value="HATPase_C_sf"/>
</dbReference>
<dbReference type="InterPro" id="IPR016132">
    <property type="entry name" value="Phyto_chromo_attachment"/>
</dbReference>
<reference evidence="20" key="1">
    <citation type="submission" date="2022-06" db="EMBL/GenBank/DDBJ databases">
        <title>New cyanobacteria of genus Symplocastrum in benthos of Lake Baikal.</title>
        <authorList>
            <person name="Sorokovikova E."/>
            <person name="Tikhonova I."/>
            <person name="Krasnopeev A."/>
            <person name="Evseev P."/>
            <person name="Gladkikh A."/>
            <person name="Belykh O."/>
        </authorList>
    </citation>
    <scope>NUCLEOTIDE SEQUENCE</scope>
    <source>
        <strain evidence="20">BBK-W-15</strain>
    </source>
</reference>
<dbReference type="PROSITE" id="PS50046">
    <property type="entry name" value="PHYTOCHROME_2"/>
    <property type="match status" value="1"/>
</dbReference>
<evidence type="ECO:0000256" key="1">
    <source>
        <dbReference type="ARBA" id="ARBA00000085"/>
    </source>
</evidence>
<evidence type="ECO:0000256" key="2">
    <source>
        <dbReference type="ARBA" id="ARBA00004651"/>
    </source>
</evidence>
<dbReference type="InterPro" id="IPR003661">
    <property type="entry name" value="HisK_dim/P_dom"/>
</dbReference>
<feature type="transmembrane region" description="Helical" evidence="15">
    <location>
        <begin position="249"/>
        <end position="268"/>
    </location>
</feature>
<feature type="domain" description="PAC" evidence="19">
    <location>
        <begin position="628"/>
        <end position="680"/>
    </location>
</feature>
<dbReference type="PROSITE" id="PS50113">
    <property type="entry name" value="PAC"/>
    <property type="match status" value="3"/>
</dbReference>
<evidence type="ECO:0000256" key="13">
    <source>
        <dbReference type="ARBA" id="ARBA00023136"/>
    </source>
</evidence>
<evidence type="ECO:0000256" key="8">
    <source>
        <dbReference type="ARBA" id="ARBA00022741"/>
    </source>
</evidence>
<keyword evidence="12" id="KW-0902">Two-component regulatory system</keyword>
<dbReference type="InterPro" id="IPR005467">
    <property type="entry name" value="His_kinase_dom"/>
</dbReference>
<dbReference type="Pfam" id="PF00512">
    <property type="entry name" value="HisKA"/>
    <property type="match status" value="1"/>
</dbReference>
<dbReference type="SUPFAM" id="SSF55874">
    <property type="entry name" value="ATPase domain of HSP90 chaperone/DNA topoisomerase II/histidine kinase"/>
    <property type="match status" value="1"/>
</dbReference>
<comment type="catalytic activity">
    <reaction evidence="1">
        <text>ATP + protein L-histidine = ADP + protein N-phospho-L-histidine.</text>
        <dbReference type="EC" id="2.7.13.3"/>
    </reaction>
</comment>
<feature type="domain" description="PAS" evidence="18">
    <location>
        <begin position="681"/>
        <end position="753"/>
    </location>
</feature>
<comment type="caution">
    <text evidence="20">The sequence shown here is derived from an EMBL/GenBank/DDBJ whole genome shotgun (WGS) entry which is preliminary data.</text>
</comment>
<keyword evidence="21" id="KW-1185">Reference proteome</keyword>
<name>A0AAE3GXG7_9CYAN</name>
<feature type="transmembrane region" description="Helical" evidence="15">
    <location>
        <begin position="6"/>
        <end position="26"/>
    </location>
</feature>
<feature type="non-terminal residue" evidence="20">
    <location>
        <position position="1178"/>
    </location>
</feature>
<dbReference type="InterPro" id="IPR013655">
    <property type="entry name" value="PAS_fold_3"/>
</dbReference>
<dbReference type="CDD" id="cd00082">
    <property type="entry name" value="HisKA"/>
    <property type="match status" value="1"/>
</dbReference>
<evidence type="ECO:0000259" key="17">
    <source>
        <dbReference type="PROSITE" id="PS50109"/>
    </source>
</evidence>
<keyword evidence="8" id="KW-0547">Nucleotide-binding</keyword>
<proteinExistence type="predicted"/>
<dbReference type="Pfam" id="PF00989">
    <property type="entry name" value="PAS"/>
    <property type="match status" value="1"/>
</dbReference>
<dbReference type="SUPFAM" id="SSF55785">
    <property type="entry name" value="PYP-like sensor domain (PAS domain)"/>
    <property type="match status" value="3"/>
</dbReference>
<dbReference type="InterPro" id="IPR000700">
    <property type="entry name" value="PAS-assoc_C"/>
</dbReference>
<keyword evidence="9" id="KW-0418">Kinase</keyword>
<dbReference type="SMART" id="SM00388">
    <property type="entry name" value="HisKA"/>
    <property type="match status" value="1"/>
</dbReference>
<dbReference type="InterPro" id="IPR035965">
    <property type="entry name" value="PAS-like_dom_sf"/>
</dbReference>
<feature type="domain" description="PAC" evidence="19">
    <location>
        <begin position="502"/>
        <end position="554"/>
    </location>
</feature>
<dbReference type="InterPro" id="IPR013656">
    <property type="entry name" value="PAS_4"/>
</dbReference>
<feature type="transmembrane region" description="Helical" evidence="15">
    <location>
        <begin position="200"/>
        <end position="221"/>
    </location>
</feature>
<dbReference type="SUPFAM" id="SSF47384">
    <property type="entry name" value="Homodimeric domain of signal transducing histidine kinase"/>
    <property type="match status" value="1"/>
</dbReference>
<evidence type="ECO:0000259" key="18">
    <source>
        <dbReference type="PROSITE" id="PS50112"/>
    </source>
</evidence>
<evidence type="ECO:0000256" key="7">
    <source>
        <dbReference type="ARBA" id="ARBA00022692"/>
    </source>
</evidence>
<feature type="domain" description="PAC" evidence="19">
    <location>
        <begin position="757"/>
        <end position="809"/>
    </location>
</feature>
<dbReference type="CDD" id="cd00130">
    <property type="entry name" value="PAS"/>
    <property type="match status" value="3"/>
</dbReference>
<feature type="domain" description="Histidine kinase" evidence="17">
    <location>
        <begin position="1020"/>
        <end position="1155"/>
    </location>
</feature>
<keyword evidence="10" id="KW-0067">ATP-binding</keyword>
<dbReference type="InterPro" id="IPR003018">
    <property type="entry name" value="GAF"/>
</dbReference>
<evidence type="ECO:0000256" key="15">
    <source>
        <dbReference type="SAM" id="Phobius"/>
    </source>
</evidence>
<feature type="transmembrane region" description="Helical" evidence="15">
    <location>
        <begin position="347"/>
        <end position="367"/>
    </location>
</feature>
<sequence>MNLMQNPIWGYFTKVILLTLVYLGAAKLGDWLTGGTKLISEFLSVGIIQAVILLLDTRKISLSNKDNNLPSPLRAKHLDSQILAKQQELSPKSFAPTSDLPNSPLPISLGVALGEFTLSLLAGIPWTVACARAIGFTLQVLVGVILAQRWQICPSLTRLRDVLGFFVSMVILSPLVGTTISVISLYLGGEIGRDNLGMNWLVSWLSNAMTIMVVTSAILTWGSPIFTTDSSDSSFCSKLKSQSGRIKTILHPLFFVWLISLITVSLVLQRGTILSADEVGISFLFSNIQFKIFNFTHILPYLTFPFIIWAAIQFGQDGAVLGILILYAMGIWGLTHNEISDLSQQILEFDIFIIFVAINSMLLAGAINERTFAEEELQSTQVKYRLINEELQTQFQERTQALKAGNRQLLAEVVQHKQIQKALRESERRFRAIFDGTFQFIGLLSPDGTVLEVNQTALNFAEMAADEVVNHPFWEARWWGSSPEIQEQIKQTIAAAAIGDFIRYEVEFIGSQNNIATIDFSLKPVRDEFGQVVLLIFEGRDITIRRRAEANLHKSQQRLALLVQQTPLAVIEWNDREEIVEWNSAAQAIFGYSKDEVMGHKLDLIVPGSASSYVRRIIDDLWSGKGGTRSCNENINKAGDIIICEWYNTPLIDAQGNVLGAASMAQDVTKREQDKKALQESEERFALAIDANESGLFDINFQTNERYYSPQFLNLIGYPSDGNKLTFDELMSMVHPEDLPGVKTQMDRLFAGKISQWTLEFRMFHTNGSTPWIFSRGLVLRNDCGKVVRMIGTHTDISDVYNELRLRKQAEAELHRKTIQQQLFAEITLKIRQSLQLEEILQTTVTEVQRILQVDRAIIYQLMLDGTGTVVTEAVVLDWISMAGQTIHDPCFAETYLEKYRQGRISAIADILQGGLQPCHIALLQPFGVRAYLIVPILQRETLWGLLITHQCNNSRHWQDFEIDLLRQLANQVGIAIAQSQLLEQETQTNQQLAEKNLHLEEARSAAEAANNAKSEFVANMSHELRTPLNGILGYVQILKREPNLSTKQHQGLEVIEQCGQHLLTLLNDILDLSKVEAGKMELSVSDFQFPHFLEGIIEMIGIRAEQKNLSFNFEPISPLPIIVSGDERRLRQVLINLLGNAVKFTDRGEITFKVGYLTDNSTADIRMGKALIHNGLY</sequence>
<dbReference type="Pfam" id="PF01590">
    <property type="entry name" value="GAF"/>
    <property type="match status" value="1"/>
</dbReference>
<dbReference type="Pfam" id="PF08447">
    <property type="entry name" value="PAS_3"/>
    <property type="match status" value="1"/>
</dbReference>
<feature type="transmembrane region" description="Helical" evidence="15">
    <location>
        <begin position="133"/>
        <end position="150"/>
    </location>
</feature>
<dbReference type="SUPFAM" id="SSF55781">
    <property type="entry name" value="GAF domain-like"/>
    <property type="match status" value="1"/>
</dbReference>
<dbReference type="GO" id="GO:0006355">
    <property type="term" value="P:regulation of DNA-templated transcription"/>
    <property type="evidence" value="ECO:0007669"/>
    <property type="project" value="InterPro"/>
</dbReference>
<dbReference type="Pfam" id="PF08448">
    <property type="entry name" value="PAS_4"/>
    <property type="match status" value="1"/>
</dbReference>
<feature type="transmembrane region" description="Helical" evidence="15">
    <location>
        <begin position="162"/>
        <end position="188"/>
    </location>
</feature>
<dbReference type="PROSITE" id="PS50112">
    <property type="entry name" value="PAS"/>
    <property type="match status" value="2"/>
</dbReference>
<dbReference type="EMBL" id="JAMZMM010000364">
    <property type="protein sequence ID" value="MCP2731628.1"/>
    <property type="molecule type" value="Genomic_DNA"/>
</dbReference>
<evidence type="ECO:0000256" key="6">
    <source>
        <dbReference type="ARBA" id="ARBA00022679"/>
    </source>
</evidence>
<dbReference type="Gene3D" id="1.10.287.130">
    <property type="match status" value="1"/>
</dbReference>
<dbReference type="InterPro" id="IPR001610">
    <property type="entry name" value="PAC"/>
</dbReference>
<evidence type="ECO:0000256" key="14">
    <source>
        <dbReference type="SAM" id="Coils"/>
    </source>
</evidence>
<keyword evidence="14" id="KW-0175">Coiled coil</keyword>
<dbReference type="SMART" id="SM00091">
    <property type="entry name" value="PAS"/>
    <property type="match status" value="3"/>
</dbReference>
<dbReference type="SMART" id="SM00065">
    <property type="entry name" value="GAF"/>
    <property type="match status" value="1"/>
</dbReference>
<feature type="domain" description="Phytochrome chromophore attachment site" evidence="16">
    <location>
        <begin position="836"/>
        <end position="972"/>
    </location>
</feature>
<dbReference type="InterPro" id="IPR007895">
    <property type="entry name" value="MASE1"/>
</dbReference>
<feature type="transmembrane region" description="Helical" evidence="15">
    <location>
        <begin position="292"/>
        <end position="312"/>
    </location>
</feature>
<keyword evidence="4" id="KW-1003">Cell membrane</keyword>
<keyword evidence="6" id="KW-0808">Transferase</keyword>
<feature type="coiled-coil region" evidence="14">
    <location>
        <begin position="983"/>
        <end position="1020"/>
    </location>
</feature>
<dbReference type="PANTHER" id="PTHR45339">
    <property type="entry name" value="HYBRID SIGNAL TRANSDUCTION HISTIDINE KINASE J"/>
    <property type="match status" value="1"/>
</dbReference>
<evidence type="ECO:0000256" key="11">
    <source>
        <dbReference type="ARBA" id="ARBA00022989"/>
    </source>
</evidence>
<accession>A0AAE3GXG7</accession>
<dbReference type="Proteomes" id="UP001204953">
    <property type="component" value="Unassembled WGS sequence"/>
</dbReference>
<keyword evidence="11 15" id="KW-1133">Transmembrane helix</keyword>
<evidence type="ECO:0000256" key="9">
    <source>
        <dbReference type="ARBA" id="ARBA00022777"/>
    </source>
</evidence>